<protein>
    <submittedName>
        <fullName evidence="2">Uncharacterized protein</fullName>
    </submittedName>
</protein>
<keyword evidence="3" id="KW-1185">Reference proteome</keyword>
<dbReference type="OrthoDB" id="550558at2759"/>
<dbReference type="EMBL" id="JAAMPI010001838">
    <property type="protein sequence ID" value="KAF4622764.1"/>
    <property type="molecule type" value="Genomic_DNA"/>
</dbReference>
<sequence>MASTTSNGPKLRLQIVSNLHLTSSKFITYTIPIIASYLVISGDTCSARSARSLRTFLAKNNNLHQESNRGSNTPRSSDPSHNGTGPCWSAFQTDLLGGSEVFDLKLGDVWIFGHTHWCCDFLIEEVRVFANQRGDSRNDVRRANRRRERRPFEIEYDAAKSIEVSANVSNPRAKLHILK</sequence>
<evidence type="ECO:0000256" key="1">
    <source>
        <dbReference type="SAM" id="MobiDB-lite"/>
    </source>
</evidence>
<dbReference type="PANTHER" id="PTHR37844">
    <property type="entry name" value="SER/THR PROTEIN PHOSPHATASE SUPERFAMILY (AFU_ORTHOLOGUE AFUA_1G14840)"/>
    <property type="match status" value="1"/>
</dbReference>
<proteinExistence type="predicted"/>
<evidence type="ECO:0000313" key="3">
    <source>
        <dbReference type="Proteomes" id="UP000566819"/>
    </source>
</evidence>
<gene>
    <name evidence="2" type="ORF">G7Y89_g14263</name>
</gene>
<dbReference type="PANTHER" id="PTHR37844:SF2">
    <property type="entry name" value="SER_THR PROTEIN PHOSPHATASE SUPERFAMILY (AFU_ORTHOLOGUE AFUA_1G14840)"/>
    <property type="match status" value="1"/>
</dbReference>
<dbReference type="AlphaFoldDB" id="A0A8H4R5N8"/>
<reference evidence="2 3" key="1">
    <citation type="submission" date="2020-03" db="EMBL/GenBank/DDBJ databases">
        <title>Draft Genome Sequence of Cudoniella acicularis.</title>
        <authorList>
            <person name="Buettner E."/>
            <person name="Kellner H."/>
        </authorList>
    </citation>
    <scope>NUCLEOTIDE SEQUENCE [LARGE SCALE GENOMIC DNA]</scope>
    <source>
        <strain evidence="2 3">DSM 108380</strain>
    </source>
</reference>
<evidence type="ECO:0000313" key="2">
    <source>
        <dbReference type="EMBL" id="KAF4622764.1"/>
    </source>
</evidence>
<name>A0A8H4R5N8_9HELO</name>
<comment type="caution">
    <text evidence="2">The sequence shown here is derived from an EMBL/GenBank/DDBJ whole genome shotgun (WGS) entry which is preliminary data.</text>
</comment>
<accession>A0A8H4R5N8</accession>
<dbReference type="Proteomes" id="UP000566819">
    <property type="component" value="Unassembled WGS sequence"/>
</dbReference>
<feature type="region of interest" description="Disordered" evidence="1">
    <location>
        <begin position="63"/>
        <end position="83"/>
    </location>
</feature>
<organism evidence="2 3">
    <name type="scientific">Cudoniella acicularis</name>
    <dbReference type="NCBI Taxonomy" id="354080"/>
    <lineage>
        <taxon>Eukaryota</taxon>
        <taxon>Fungi</taxon>
        <taxon>Dikarya</taxon>
        <taxon>Ascomycota</taxon>
        <taxon>Pezizomycotina</taxon>
        <taxon>Leotiomycetes</taxon>
        <taxon>Helotiales</taxon>
        <taxon>Tricladiaceae</taxon>
        <taxon>Cudoniella</taxon>
    </lineage>
</organism>